<comment type="caution">
    <text evidence="1">The sequence shown here is derived from an EMBL/GenBank/DDBJ whole genome shotgun (WGS) entry which is preliminary data.</text>
</comment>
<organism evidence="1 2">
    <name type="scientific">Candidatus Magnetobacterium bavaricum</name>
    <dbReference type="NCBI Taxonomy" id="29290"/>
    <lineage>
        <taxon>Bacteria</taxon>
        <taxon>Pseudomonadati</taxon>
        <taxon>Nitrospirota</taxon>
        <taxon>Thermodesulfovibrionia</taxon>
        <taxon>Thermodesulfovibrionales</taxon>
        <taxon>Candidatus Magnetobacteriaceae</taxon>
        <taxon>Candidatus Magnetobacterium</taxon>
    </lineage>
</organism>
<name>A0A0F3GYX6_9BACT</name>
<evidence type="ECO:0000313" key="2">
    <source>
        <dbReference type="Proteomes" id="UP000033423"/>
    </source>
</evidence>
<gene>
    <name evidence="1" type="ORF">MBAV_000688</name>
</gene>
<dbReference type="SUPFAM" id="SSF53067">
    <property type="entry name" value="Actin-like ATPase domain"/>
    <property type="match status" value="1"/>
</dbReference>
<dbReference type="AlphaFoldDB" id="A0A0F3GYX6"/>
<dbReference type="EMBL" id="LACI01000319">
    <property type="protein sequence ID" value="KJU87111.1"/>
    <property type="molecule type" value="Genomic_DNA"/>
</dbReference>
<proteinExistence type="predicted"/>
<keyword evidence="2" id="KW-1185">Reference proteome</keyword>
<sequence length="1148" mass="130472">MAAYVQHIVEKEQRRHRQPGQVYKGPLCLVCDKAIQRYTEKQSKVNIGGINTMDKKHMLIPRLKDDRDDSTTPITKGGNWEERGYSELSELARSLKLNDEVATFTELTGIPDVWARLRFFDMALYDVHHPFHKNVLGQWRGLLALIAFNDIKLNSAIKTAYINLDIEPRHDFIDVAAALKPTDEVLHPGTDWSELYIILFRNRPIGITSPKTLLCTAADYLNRINGVPWYNGVVLEDPINRLNNADRAMLSGWLSSVKKRLLALGDVNDKIIALIDKSDDSPNTPRGFIQDLRVTGAKVELSGPANDLKITKGIFSSVSRPIKFGRDVENISHVLLKSDRTPEATPKVLFIDDDIPRQWGKKLHEIVLYENKTLADLTLSGVKENTNAIGDTVLPQDYVIKLRDSFFTDRIFLIGVPNAFPGALPIDGMNGLSPKLTPLIPLKDDILKYISPVELSKRIRFQREQEDIIVYLTLPLSGPDGKGQDYMVQKTFRKQEGEISEEIDGVPVLQLWPNFAVKDSWNLYFSFYSMGGFNTFNALPYHYNGTIVNRYPVKNNGQIKTDSVQMNKYPEAMLCTFDPAGTGNPLRIGIILLKEPNEVTIDTYKTWRVGIDFGTTGTTTFYCNDESEEPERLIFSRQLQVSITASTEEKHKILYNTFTPEDAKKPPFLSVFHLINKTAESPLKPLIDGNIPYVLNEKSGNEFDPANEYDAGKEDIKTDLKWSDKKSDRVYSEAFLRQLFLQCAAEAVSGGVNTVKWKYSYPVNFSMDETFRIIWDKILEDYSKLISLKQDEKAPRFIGESESVASGMYFGKQFTAAFVEGVVCLDIGGGTTDISIWHGSNNLIYQTSLLFAGRNIFLDILFAKRDIFTEFTQSKRQLDLINKHREKKIFYSQADALIMRDGGRWIKEKMRFITGEAKYKILRDLISIGISGIFYYMGLILAHFIDEKKITPKIPSFYIAGNGSNLFHWIADTQYNKDSKKINDLLRAVLVVASPSFDDDKSKSFEVILSKDPKAEAAYGLTLSTNANLKDDMLNQRGKVLSGEDYIYYDKPQDWSSMLTDDLLIEGVKIDRDLTQLKNFVNIFNDYAKANDLQGIEVDDETYEKIIGNVGQKLHNYTGKKKGEFRLEPLFILELKELLKIKIDGWHD</sequence>
<accession>A0A0F3GYX6</accession>
<dbReference type="Proteomes" id="UP000033423">
    <property type="component" value="Unassembled WGS sequence"/>
</dbReference>
<protein>
    <submittedName>
        <fullName evidence="1">Uncharacterized protein</fullName>
    </submittedName>
</protein>
<dbReference type="InterPro" id="IPR043129">
    <property type="entry name" value="ATPase_NBD"/>
</dbReference>
<evidence type="ECO:0000313" key="1">
    <source>
        <dbReference type="EMBL" id="KJU87111.1"/>
    </source>
</evidence>
<reference evidence="1 2" key="1">
    <citation type="submission" date="2015-02" db="EMBL/GenBank/DDBJ databases">
        <title>Single-cell genomics of uncultivated deep-branching MTB reveals a conserved set of magnetosome genes.</title>
        <authorList>
            <person name="Kolinko S."/>
            <person name="Richter M."/>
            <person name="Glockner F.O."/>
            <person name="Brachmann A."/>
            <person name="Schuler D."/>
        </authorList>
    </citation>
    <scope>NUCLEOTIDE SEQUENCE [LARGE SCALE GENOMIC DNA]</scope>
    <source>
        <strain evidence="1">TM-1</strain>
    </source>
</reference>